<gene>
    <name evidence="2" type="ORF">H0A61_01378</name>
</gene>
<evidence type="ECO:0000256" key="1">
    <source>
        <dbReference type="SAM" id="MobiDB-lite"/>
    </source>
</evidence>
<evidence type="ECO:0000313" key="3">
    <source>
        <dbReference type="Proteomes" id="UP000662904"/>
    </source>
</evidence>
<reference evidence="2" key="1">
    <citation type="submission" date="2020-07" db="EMBL/GenBank/DDBJ databases">
        <title>Koleobacter methoxysyntrophicus gen. nov., sp. nov., a novel anaerobic bacterium isolated from deep subsurface oil field and proposal of Koleobacterales ord. nov. in the phylum Firmicutes.</title>
        <authorList>
            <person name="Sakamoto S."/>
            <person name="Tamaki H."/>
        </authorList>
    </citation>
    <scope>NUCLEOTIDE SEQUENCE</scope>
    <source>
        <strain evidence="2">NRmbB1</strain>
    </source>
</reference>
<protein>
    <submittedName>
        <fullName evidence="2">Uncharacterized protein</fullName>
    </submittedName>
</protein>
<name>A0A8A0RKS2_9FIRM</name>
<feature type="region of interest" description="Disordered" evidence="1">
    <location>
        <begin position="164"/>
        <end position="189"/>
    </location>
</feature>
<feature type="compositionally biased region" description="Basic residues" evidence="1">
    <location>
        <begin position="169"/>
        <end position="180"/>
    </location>
</feature>
<proteinExistence type="predicted"/>
<accession>A0A8A0RKS2</accession>
<evidence type="ECO:0000313" key="2">
    <source>
        <dbReference type="EMBL" id="QSQ09021.1"/>
    </source>
</evidence>
<organism evidence="2 3">
    <name type="scientific">Koleobacter methoxysyntrophicus</name>
    <dbReference type="NCBI Taxonomy" id="2751313"/>
    <lineage>
        <taxon>Bacteria</taxon>
        <taxon>Bacillati</taxon>
        <taxon>Bacillota</taxon>
        <taxon>Clostridia</taxon>
        <taxon>Koleobacterales</taxon>
        <taxon>Koleobacteraceae</taxon>
        <taxon>Koleobacter</taxon>
    </lineage>
</organism>
<dbReference type="KEGG" id="kme:H0A61_01378"/>
<sequence>MDAIYLDFFKSPQKIEMDGIIYHYFLFWGDFMLGYWRPHAEYQEYLINNVLPIYLADKARVEYYAKALSKLYLLDLDVLKLVLGPYYSHTGKPAEKQPEIFRSFVLMSELGEHSITAWVEKLKGDSLLCAMVGVAPSDVPEVGNHYDFIDRLWLENPEVAKNQRDSLHPFRRKPRKKLGKNQKQPPRHPGIIQKFVDLALEGKTFESRPERLLQQIFAEVAVRPSAEAGLLGDTNNLAISGDGTCIISGGSPYGIKVCDCKSKGIYNCDCHRRFSDPQARHGWDSYHEQWFYGHCGYFLSVYNRDLNLDLPIFLRMVEAQRYDGVTAIVSLAEARKLYPEFTFESFFGDAAHDNYPTYQLLNAWNMKPFIPLNEKNKGNFKFPPPINVDENGTPICMAGFPMVNWGFENDRCRIKWRCPLVLGKVDSCPCKDMCSASPYGRTVYTKPSWDLRIFTPVPRGSEEWKTEMKNRTSAERVNKRALVDYGLENARARGKKRINWWLTVHSINIHLDARLKVSKFDFISILQNLARKSA</sequence>
<dbReference type="AlphaFoldDB" id="A0A8A0RKS2"/>
<dbReference type="RefSeq" id="WP_206709213.1">
    <property type="nucleotide sequence ID" value="NZ_CP059066.1"/>
</dbReference>
<dbReference type="Proteomes" id="UP000662904">
    <property type="component" value="Chromosome"/>
</dbReference>
<keyword evidence="3" id="KW-1185">Reference proteome</keyword>
<dbReference type="EMBL" id="CP059066">
    <property type="protein sequence ID" value="QSQ09021.1"/>
    <property type="molecule type" value="Genomic_DNA"/>
</dbReference>